<dbReference type="Gene3D" id="1.10.418.10">
    <property type="entry name" value="Calponin-like domain"/>
    <property type="match status" value="1"/>
</dbReference>
<dbReference type="VEuPathDB" id="VectorBase:GAUT018407"/>
<dbReference type="EnsemblMetazoa" id="GAUT018407-RA">
    <property type="protein sequence ID" value="GAUT018407-PA"/>
    <property type="gene ID" value="GAUT018407"/>
</dbReference>
<sequence>MFKLLEEHLWLSKIKTDTGTNWRLKMSNIKKVIEGLYDCYGDVLNYSLAEYRRPDAMRLAEMCDIKELERLLQLVLLLTKVDSGKGRKSQSKQRTPKKLVDIKITALFILFQNSLVYDLTSPYSSLQQHNHIDY</sequence>
<feature type="domain" description="HOOK N-terminal" evidence="1">
    <location>
        <begin position="8"/>
        <end position="76"/>
    </location>
</feature>
<evidence type="ECO:0000259" key="1">
    <source>
        <dbReference type="Pfam" id="PF19047"/>
    </source>
</evidence>
<dbReference type="Proteomes" id="UP000078200">
    <property type="component" value="Unassembled WGS sequence"/>
</dbReference>
<dbReference type="InterPro" id="IPR043936">
    <property type="entry name" value="HOOK_N"/>
</dbReference>
<dbReference type="AlphaFoldDB" id="A0A1A9UWT6"/>
<organism evidence="2 3">
    <name type="scientific">Glossina austeni</name>
    <name type="common">Savannah tsetse fly</name>
    <dbReference type="NCBI Taxonomy" id="7395"/>
    <lineage>
        <taxon>Eukaryota</taxon>
        <taxon>Metazoa</taxon>
        <taxon>Ecdysozoa</taxon>
        <taxon>Arthropoda</taxon>
        <taxon>Hexapoda</taxon>
        <taxon>Insecta</taxon>
        <taxon>Pterygota</taxon>
        <taxon>Neoptera</taxon>
        <taxon>Endopterygota</taxon>
        <taxon>Diptera</taxon>
        <taxon>Brachycera</taxon>
        <taxon>Muscomorpha</taxon>
        <taxon>Hippoboscoidea</taxon>
        <taxon>Glossinidae</taxon>
        <taxon>Glossina</taxon>
    </lineage>
</organism>
<accession>A0A1A9UWT6</accession>
<evidence type="ECO:0000313" key="2">
    <source>
        <dbReference type="EnsemblMetazoa" id="GAUT018407-PA"/>
    </source>
</evidence>
<name>A0A1A9UWT6_GLOAU</name>
<dbReference type="GO" id="GO:0030705">
    <property type="term" value="P:cytoskeleton-dependent intracellular transport"/>
    <property type="evidence" value="ECO:0007669"/>
    <property type="project" value="InterPro"/>
</dbReference>
<dbReference type="STRING" id="7395.A0A1A9UWT6"/>
<dbReference type="Pfam" id="PF19047">
    <property type="entry name" value="HOOK_N"/>
    <property type="match status" value="1"/>
</dbReference>
<reference evidence="2" key="1">
    <citation type="submission" date="2020-05" db="UniProtKB">
        <authorList>
            <consortium name="EnsemblMetazoa"/>
        </authorList>
    </citation>
    <scope>IDENTIFICATION</scope>
    <source>
        <strain evidence="2">TTRI</strain>
    </source>
</reference>
<dbReference type="SUPFAM" id="SSF116907">
    <property type="entry name" value="Hook domain"/>
    <property type="match status" value="1"/>
</dbReference>
<proteinExistence type="predicted"/>
<protein>
    <recommendedName>
        <fullName evidence="1">HOOK N-terminal domain-containing protein</fullName>
    </recommendedName>
</protein>
<dbReference type="InterPro" id="IPR036872">
    <property type="entry name" value="CH_dom_sf"/>
</dbReference>
<keyword evidence="3" id="KW-1185">Reference proteome</keyword>
<evidence type="ECO:0000313" key="3">
    <source>
        <dbReference type="Proteomes" id="UP000078200"/>
    </source>
</evidence>